<dbReference type="InterPro" id="IPR001374">
    <property type="entry name" value="R3H_dom"/>
</dbReference>
<dbReference type="Proteomes" id="UP000034329">
    <property type="component" value="Unassembled WGS sequence"/>
</dbReference>
<organism evidence="3 4">
    <name type="scientific">Candidatus Woesebacteria bacterium GW2011_GWB1_45_5</name>
    <dbReference type="NCBI Taxonomy" id="1618581"/>
    <lineage>
        <taxon>Bacteria</taxon>
        <taxon>Candidatus Woeseibacteriota</taxon>
    </lineage>
</organism>
<dbReference type="Gene3D" id="3.30.1370.50">
    <property type="entry name" value="R3H-like domain"/>
    <property type="match status" value="1"/>
</dbReference>
<dbReference type="AlphaFoldDB" id="A0A0G1QMR9"/>
<dbReference type="PROSITE" id="PS51061">
    <property type="entry name" value="R3H"/>
    <property type="match status" value="1"/>
</dbReference>
<dbReference type="CDD" id="cd02414">
    <property type="entry name" value="KH-II_Jag"/>
    <property type="match status" value="1"/>
</dbReference>
<protein>
    <submittedName>
        <fullName evidence="3">Single-stranded nucleic acid binding R3H domain protein</fullName>
    </submittedName>
</protein>
<name>A0A0G1QMR9_9BACT</name>
<dbReference type="GO" id="GO:0003723">
    <property type="term" value="F:RNA binding"/>
    <property type="evidence" value="ECO:0007669"/>
    <property type="project" value="InterPro"/>
</dbReference>
<dbReference type="Gene3D" id="3.30.300.20">
    <property type="match status" value="1"/>
</dbReference>
<reference evidence="3 4" key="1">
    <citation type="journal article" date="2015" name="Nature">
        <title>rRNA introns, odd ribosomes, and small enigmatic genomes across a large radiation of phyla.</title>
        <authorList>
            <person name="Brown C.T."/>
            <person name="Hug L.A."/>
            <person name="Thomas B.C."/>
            <person name="Sharon I."/>
            <person name="Castelle C.J."/>
            <person name="Singh A."/>
            <person name="Wilkins M.J."/>
            <person name="Williams K.H."/>
            <person name="Banfield J.F."/>
        </authorList>
    </citation>
    <scope>NUCLEOTIDE SEQUENCE [LARGE SCALE GENOMIC DNA]</scope>
</reference>
<feature type="compositionally biased region" description="Acidic residues" evidence="1">
    <location>
        <begin position="150"/>
        <end position="160"/>
    </location>
</feature>
<evidence type="ECO:0000259" key="2">
    <source>
        <dbReference type="PROSITE" id="PS51061"/>
    </source>
</evidence>
<dbReference type="SUPFAM" id="SSF82708">
    <property type="entry name" value="R3H domain"/>
    <property type="match status" value="1"/>
</dbReference>
<proteinExistence type="predicted"/>
<dbReference type="InterPro" id="IPR039247">
    <property type="entry name" value="KhpB"/>
</dbReference>
<dbReference type="InterPro" id="IPR015946">
    <property type="entry name" value="KH_dom-like_a/b"/>
</dbReference>
<dbReference type="CDD" id="cd02644">
    <property type="entry name" value="R3H_jag"/>
    <property type="match status" value="1"/>
</dbReference>
<dbReference type="EMBL" id="LCLA01000025">
    <property type="protein sequence ID" value="KKU09955.1"/>
    <property type="molecule type" value="Genomic_DNA"/>
</dbReference>
<dbReference type="Pfam" id="PF01424">
    <property type="entry name" value="R3H"/>
    <property type="match status" value="1"/>
</dbReference>
<dbReference type="SMART" id="SM00393">
    <property type="entry name" value="R3H"/>
    <property type="match status" value="1"/>
</dbReference>
<dbReference type="PANTHER" id="PTHR35800:SF1">
    <property type="entry name" value="RNA-BINDING PROTEIN KHPB"/>
    <property type="match status" value="1"/>
</dbReference>
<evidence type="ECO:0000313" key="3">
    <source>
        <dbReference type="EMBL" id="KKU09955.1"/>
    </source>
</evidence>
<dbReference type="InterPro" id="IPR038008">
    <property type="entry name" value="Jag_KH"/>
</dbReference>
<dbReference type="Pfam" id="PF13083">
    <property type="entry name" value="KH_KhpA-B"/>
    <property type="match status" value="1"/>
</dbReference>
<feature type="domain" description="R3H" evidence="2">
    <location>
        <begin position="105"/>
        <end position="171"/>
    </location>
</feature>
<evidence type="ECO:0000256" key="1">
    <source>
        <dbReference type="SAM" id="MobiDB-lite"/>
    </source>
</evidence>
<comment type="caution">
    <text evidence="3">The sequence shown here is derived from an EMBL/GenBank/DDBJ whole genome shotgun (WGS) entry which is preliminary data.</text>
</comment>
<dbReference type="InterPro" id="IPR036867">
    <property type="entry name" value="R3H_dom_sf"/>
</dbReference>
<gene>
    <name evidence="3" type="ORF">UX13_C0025G0005</name>
</gene>
<dbReference type="PANTHER" id="PTHR35800">
    <property type="entry name" value="PROTEIN JAG"/>
    <property type="match status" value="1"/>
</dbReference>
<sequence>MGKSHPFNQTDRSAKINRMKKKVDELKKLTDELLSLMGTNVKAEVSYDKENEAFVVNMDAGEETGLLIGKKGETLSSLQTVLGIMLKQKTGEWNRVVVNVGDYREKEEQYLKDLAASTAQRAKETGEPQSLYNLKSWQRRLVHMALAEEEGVTTESEGEGEDRYLVVKPKK</sequence>
<dbReference type="InterPro" id="IPR034079">
    <property type="entry name" value="R3H_KhpB"/>
</dbReference>
<accession>A0A0G1QMR9</accession>
<feature type="region of interest" description="Disordered" evidence="1">
    <location>
        <begin position="150"/>
        <end position="171"/>
    </location>
</feature>
<evidence type="ECO:0000313" key="4">
    <source>
        <dbReference type="Proteomes" id="UP000034329"/>
    </source>
</evidence>